<dbReference type="OrthoDB" id="5845259at2759"/>
<dbReference type="InterPro" id="IPR002018">
    <property type="entry name" value="CarbesteraseB"/>
</dbReference>
<reference evidence="4 5" key="1">
    <citation type="submission" date="2020-08" db="EMBL/GenBank/DDBJ databases">
        <authorList>
            <person name="Koutsovoulos G."/>
            <person name="Danchin GJ E."/>
        </authorList>
    </citation>
    <scope>NUCLEOTIDE SEQUENCE [LARGE SCALE GENOMIC DNA]</scope>
</reference>
<evidence type="ECO:0000256" key="1">
    <source>
        <dbReference type="SAM" id="Coils"/>
    </source>
</evidence>
<feature type="transmembrane region" description="Helical" evidence="2">
    <location>
        <begin position="34"/>
        <end position="56"/>
    </location>
</feature>
<comment type="caution">
    <text evidence="4">The sequence shown here is derived from an EMBL/GenBank/DDBJ whole genome shotgun (WGS) entry which is preliminary data.</text>
</comment>
<sequence length="475" mass="54263">MLNCKNCQNNFISTNSKKLPTELEKNDKQSNRRILLLASLFGSLSFTLMLIIALQFRLIEFFEINLNNKNNIFSEIKIKLKENDGNQTEEFSIFGRRLALGSGDYFLDIPYALGTQRFEQAKLAPLPKNFYAINYGNGCPNGFIHTRALPDLNWNPPPLEIISSSEQCHTLNIYRCTTTNNIKNNLPILVVINEGNWLKRSNANLEPTSIINNFACNKNSDNGIIVVSINYRMGFYGNFYLPGWPENKRNFALWDIKTGLEWVKQNIGYFGGNGEEITVMASGESVKLVSLLGILEEGKSLFKKQIFISGSLFSPTIFQSDIKNINNTNNYNIKFLISSNCLNENELNNEELKNNSLKLEECLNKLNQQEIISIENKIKNLQQNWPIITSSLINKDKNFYIPENPFSTSIPAIPSIIGFCTFPKNFGKEKARKPESLSSQTFHHKINNAIKDELAENLRQMHNFKKNFRKLLGRN</sequence>
<accession>A0A6V7XC75</accession>
<keyword evidence="2" id="KW-0812">Transmembrane</keyword>
<evidence type="ECO:0000259" key="3">
    <source>
        <dbReference type="Pfam" id="PF00135"/>
    </source>
</evidence>
<evidence type="ECO:0000256" key="2">
    <source>
        <dbReference type="SAM" id="Phobius"/>
    </source>
</evidence>
<dbReference type="InterPro" id="IPR029058">
    <property type="entry name" value="AB_hydrolase_fold"/>
</dbReference>
<evidence type="ECO:0000313" key="5">
    <source>
        <dbReference type="Proteomes" id="UP000580250"/>
    </source>
</evidence>
<gene>
    <name evidence="4" type="ORF">MENT_LOCUS50063</name>
</gene>
<keyword evidence="2" id="KW-0472">Membrane</keyword>
<protein>
    <recommendedName>
        <fullName evidence="3">Carboxylesterase type B domain-containing protein</fullName>
    </recommendedName>
</protein>
<dbReference type="Gene3D" id="3.40.50.1820">
    <property type="entry name" value="alpha/beta hydrolase"/>
    <property type="match status" value="1"/>
</dbReference>
<name>A0A6V7XC75_MELEN</name>
<dbReference type="EMBL" id="CAJEWN010001368">
    <property type="protein sequence ID" value="CAD2196863.1"/>
    <property type="molecule type" value="Genomic_DNA"/>
</dbReference>
<keyword evidence="1" id="KW-0175">Coiled coil</keyword>
<dbReference type="InterPro" id="IPR050309">
    <property type="entry name" value="Type-B_Carboxylest/Lipase"/>
</dbReference>
<keyword evidence="2" id="KW-1133">Transmembrane helix</keyword>
<dbReference type="Pfam" id="PF00135">
    <property type="entry name" value="COesterase"/>
    <property type="match status" value="1"/>
</dbReference>
<dbReference type="SUPFAM" id="SSF53474">
    <property type="entry name" value="alpha/beta-Hydrolases"/>
    <property type="match status" value="1"/>
</dbReference>
<feature type="coiled-coil region" evidence="1">
    <location>
        <begin position="342"/>
        <end position="384"/>
    </location>
</feature>
<evidence type="ECO:0000313" key="4">
    <source>
        <dbReference type="EMBL" id="CAD2196863.1"/>
    </source>
</evidence>
<feature type="domain" description="Carboxylesterase type B" evidence="3">
    <location>
        <begin position="103"/>
        <end position="468"/>
    </location>
</feature>
<dbReference type="Proteomes" id="UP000580250">
    <property type="component" value="Unassembled WGS sequence"/>
</dbReference>
<organism evidence="4 5">
    <name type="scientific">Meloidogyne enterolobii</name>
    <name type="common">Root-knot nematode worm</name>
    <name type="synonym">Meloidogyne mayaguensis</name>
    <dbReference type="NCBI Taxonomy" id="390850"/>
    <lineage>
        <taxon>Eukaryota</taxon>
        <taxon>Metazoa</taxon>
        <taxon>Ecdysozoa</taxon>
        <taxon>Nematoda</taxon>
        <taxon>Chromadorea</taxon>
        <taxon>Rhabditida</taxon>
        <taxon>Tylenchina</taxon>
        <taxon>Tylenchomorpha</taxon>
        <taxon>Tylenchoidea</taxon>
        <taxon>Meloidogynidae</taxon>
        <taxon>Meloidogyninae</taxon>
        <taxon>Meloidogyne</taxon>
    </lineage>
</organism>
<dbReference type="PANTHER" id="PTHR11559">
    <property type="entry name" value="CARBOXYLESTERASE"/>
    <property type="match status" value="1"/>
</dbReference>
<proteinExistence type="predicted"/>
<dbReference type="AlphaFoldDB" id="A0A6V7XC75"/>